<feature type="domain" description="Beta/gamma crystallin 'Greek key'" evidence="3">
    <location>
        <begin position="39"/>
        <end position="87"/>
    </location>
</feature>
<dbReference type="EMBL" id="OA883615">
    <property type="protein sequence ID" value="CAD7279301.1"/>
    <property type="molecule type" value="Genomic_DNA"/>
</dbReference>
<name>A0A7R9BPW4_9CRUS</name>
<proteinExistence type="inferred from homology"/>
<comment type="similarity">
    <text evidence="1">Belongs to the beta/gamma-crystallin family.</text>
</comment>
<dbReference type="SUPFAM" id="SSF49695">
    <property type="entry name" value="gamma-Crystallin-like"/>
    <property type="match status" value="1"/>
</dbReference>
<gene>
    <name evidence="4" type="ORF">NMOB1V02_LOCUS6977</name>
</gene>
<keyword evidence="2" id="KW-0677">Repeat</keyword>
<dbReference type="InterPro" id="IPR001064">
    <property type="entry name" value="Beta/gamma_crystallin"/>
</dbReference>
<dbReference type="Pfam" id="PF00030">
    <property type="entry name" value="Crystall"/>
    <property type="match status" value="1"/>
</dbReference>
<evidence type="ECO:0000259" key="3">
    <source>
        <dbReference type="Pfam" id="PF00030"/>
    </source>
</evidence>
<keyword evidence="5" id="KW-1185">Reference proteome</keyword>
<evidence type="ECO:0000313" key="4">
    <source>
        <dbReference type="EMBL" id="CAD7279301.1"/>
    </source>
</evidence>
<dbReference type="OrthoDB" id="6353266at2759"/>
<sequence>MVRKLNPSRAKNKTNVLIVLHSCVVILLFARCCLSSQNIKLFSDADMKGFSINFNDYDENLTRVEFNDIATSACVNGIWFLYEQPKFGPDGNGFVEFAWGDDHCFNIDPIVDNKVSSVKYAGNFHDWRQDMITLYTHHWFQGDELYDETDQRVLPAGEIIAKSAVIAGLSNWTIYEEKEYTGQAWCLQPQDATGAAPGFFTELAKEGVTVVRSFRKGCDSDRIPKALQVTKSEQGKNDHEQNCC</sequence>
<reference evidence="4" key="1">
    <citation type="submission" date="2020-11" db="EMBL/GenBank/DDBJ databases">
        <authorList>
            <person name="Tran Van P."/>
        </authorList>
    </citation>
    <scope>NUCLEOTIDE SEQUENCE</scope>
</reference>
<organism evidence="4">
    <name type="scientific">Notodromas monacha</name>
    <dbReference type="NCBI Taxonomy" id="399045"/>
    <lineage>
        <taxon>Eukaryota</taxon>
        <taxon>Metazoa</taxon>
        <taxon>Ecdysozoa</taxon>
        <taxon>Arthropoda</taxon>
        <taxon>Crustacea</taxon>
        <taxon>Oligostraca</taxon>
        <taxon>Ostracoda</taxon>
        <taxon>Podocopa</taxon>
        <taxon>Podocopida</taxon>
        <taxon>Cypridocopina</taxon>
        <taxon>Cypridoidea</taxon>
        <taxon>Cyprididae</taxon>
        <taxon>Notodromas</taxon>
    </lineage>
</organism>
<dbReference type="Gene3D" id="2.60.20.10">
    <property type="entry name" value="Crystallins"/>
    <property type="match status" value="2"/>
</dbReference>
<accession>A0A7R9BPW4</accession>
<dbReference type="AlphaFoldDB" id="A0A7R9BPW4"/>
<protein>
    <recommendedName>
        <fullName evidence="3">Beta/gamma crystallin 'Greek key' domain-containing protein</fullName>
    </recommendedName>
</protein>
<evidence type="ECO:0000256" key="2">
    <source>
        <dbReference type="ARBA" id="ARBA00022737"/>
    </source>
</evidence>
<dbReference type="InterPro" id="IPR011024">
    <property type="entry name" value="G_crystallin-like"/>
</dbReference>
<evidence type="ECO:0000313" key="5">
    <source>
        <dbReference type="Proteomes" id="UP000678499"/>
    </source>
</evidence>
<dbReference type="EMBL" id="CAJPEX010001578">
    <property type="protein sequence ID" value="CAG0919453.1"/>
    <property type="molecule type" value="Genomic_DNA"/>
</dbReference>
<evidence type="ECO:0000256" key="1">
    <source>
        <dbReference type="ARBA" id="ARBA00009646"/>
    </source>
</evidence>
<dbReference type="Proteomes" id="UP000678499">
    <property type="component" value="Unassembled WGS sequence"/>
</dbReference>